<feature type="domain" description="Glutamyl/glutaminyl-tRNA synthetase class Ib catalytic" evidence="9">
    <location>
        <begin position="2"/>
        <end position="294"/>
    </location>
</feature>
<comment type="catalytic activity">
    <reaction evidence="8">
        <text>tRNA(Gln) + L-glutamine + ATP = L-glutaminyl-tRNA(Gln) + AMP + diphosphate</text>
        <dbReference type="Rhea" id="RHEA:20121"/>
        <dbReference type="Rhea" id="RHEA-COMP:9662"/>
        <dbReference type="Rhea" id="RHEA-COMP:9681"/>
        <dbReference type="ChEBI" id="CHEBI:30616"/>
        <dbReference type="ChEBI" id="CHEBI:33019"/>
        <dbReference type="ChEBI" id="CHEBI:58359"/>
        <dbReference type="ChEBI" id="CHEBI:78442"/>
        <dbReference type="ChEBI" id="CHEBI:78521"/>
        <dbReference type="ChEBI" id="CHEBI:456215"/>
        <dbReference type="EC" id="6.1.1.18"/>
    </reaction>
</comment>
<dbReference type="SUPFAM" id="SSF52374">
    <property type="entry name" value="Nucleotidylyl transferase"/>
    <property type="match status" value="1"/>
</dbReference>
<dbReference type="PANTHER" id="PTHR43097">
    <property type="entry name" value="GLUTAMINE-TRNA LIGASE"/>
    <property type="match status" value="1"/>
</dbReference>
<evidence type="ECO:0000259" key="9">
    <source>
        <dbReference type="Pfam" id="PF00749"/>
    </source>
</evidence>
<keyword evidence="7 11" id="KW-0030">Aminoacyl-tRNA synthetase</keyword>
<dbReference type="Gene3D" id="3.40.50.620">
    <property type="entry name" value="HUPs"/>
    <property type="match status" value="1"/>
</dbReference>
<dbReference type="PANTHER" id="PTHR43097:SF4">
    <property type="entry name" value="GLUTAMINE--TRNA LIGASE"/>
    <property type="match status" value="1"/>
</dbReference>
<keyword evidence="5" id="KW-0067">ATP-binding</keyword>
<dbReference type="InterPro" id="IPR001412">
    <property type="entry name" value="aa-tRNA-synth_I_CS"/>
</dbReference>
<dbReference type="PROSITE" id="PS00178">
    <property type="entry name" value="AA_TRNA_LIGASE_I"/>
    <property type="match status" value="1"/>
</dbReference>
<dbReference type="EC" id="6.1.1.18" evidence="2"/>
<dbReference type="Pfam" id="PF00749">
    <property type="entry name" value="tRNA-synt_1c"/>
    <property type="match status" value="1"/>
</dbReference>
<proteinExistence type="inferred from homology"/>
<dbReference type="InterPro" id="IPR020056">
    <property type="entry name" value="Rbsml_bL25/Gln-tRNA_synth_N"/>
</dbReference>
<dbReference type="Pfam" id="PF03950">
    <property type="entry name" value="tRNA-synt_1c_C"/>
    <property type="match status" value="1"/>
</dbReference>
<keyword evidence="4" id="KW-0547">Nucleotide-binding</keyword>
<dbReference type="FunFam" id="3.40.50.620:FF:000037">
    <property type="entry name" value="Glutamine--tRNA ligase cytoplasmic"/>
    <property type="match status" value="1"/>
</dbReference>
<dbReference type="AlphaFoldDB" id="A0A5E8CJZ1"/>
<evidence type="ECO:0000256" key="7">
    <source>
        <dbReference type="ARBA" id="ARBA00023146"/>
    </source>
</evidence>
<dbReference type="GO" id="GO:0005524">
    <property type="term" value="F:ATP binding"/>
    <property type="evidence" value="ECO:0007669"/>
    <property type="project" value="UniProtKB-KW"/>
</dbReference>
<dbReference type="Gene3D" id="2.40.240.10">
    <property type="entry name" value="Ribosomal Protein L25, Chain P"/>
    <property type="match status" value="1"/>
</dbReference>
<accession>A0A5E8CJZ1</accession>
<dbReference type="GO" id="GO:0005829">
    <property type="term" value="C:cytosol"/>
    <property type="evidence" value="ECO:0007669"/>
    <property type="project" value="TreeGrafter"/>
</dbReference>
<dbReference type="InterPro" id="IPR004514">
    <property type="entry name" value="Gln-tRNA-synth"/>
</dbReference>
<dbReference type="GO" id="GO:0004819">
    <property type="term" value="F:glutamine-tRNA ligase activity"/>
    <property type="evidence" value="ECO:0007669"/>
    <property type="project" value="UniProtKB-EC"/>
</dbReference>
<organism evidence="11">
    <name type="scientific">seawater metagenome</name>
    <dbReference type="NCBI Taxonomy" id="1561972"/>
    <lineage>
        <taxon>unclassified sequences</taxon>
        <taxon>metagenomes</taxon>
        <taxon>ecological metagenomes</taxon>
    </lineage>
</organism>
<reference evidence="11" key="1">
    <citation type="submission" date="2019-09" db="EMBL/GenBank/DDBJ databases">
        <authorList>
            <person name="Needham M D."/>
        </authorList>
    </citation>
    <scope>NUCLEOTIDE SEQUENCE</scope>
</reference>
<keyword evidence="6" id="KW-0648">Protein biosynthesis</keyword>
<evidence type="ECO:0000256" key="6">
    <source>
        <dbReference type="ARBA" id="ARBA00022917"/>
    </source>
</evidence>
<feature type="domain" description="Glutamyl/glutaminyl-tRNA synthetase class Ib anti-codon binding" evidence="10">
    <location>
        <begin position="309"/>
        <end position="408"/>
    </location>
</feature>
<dbReference type="PRINTS" id="PR00987">
    <property type="entry name" value="TRNASYNTHGLU"/>
</dbReference>
<dbReference type="NCBIfam" id="TIGR00440">
    <property type="entry name" value="glnS"/>
    <property type="match status" value="1"/>
</dbReference>
<dbReference type="InterPro" id="IPR014729">
    <property type="entry name" value="Rossmann-like_a/b/a_fold"/>
</dbReference>
<dbReference type="InterPro" id="IPR020059">
    <property type="entry name" value="Glu/Gln-tRNA-synth_Ib_codon-bd"/>
</dbReference>
<gene>
    <name evidence="11" type="ORF">CPAV1605_1363</name>
</gene>
<evidence type="ECO:0000256" key="1">
    <source>
        <dbReference type="ARBA" id="ARBA00005594"/>
    </source>
</evidence>
<dbReference type="GO" id="GO:0006425">
    <property type="term" value="P:glutaminyl-tRNA aminoacylation"/>
    <property type="evidence" value="ECO:0007669"/>
    <property type="project" value="InterPro"/>
</dbReference>
<evidence type="ECO:0000256" key="2">
    <source>
        <dbReference type="ARBA" id="ARBA00012836"/>
    </source>
</evidence>
<evidence type="ECO:0000259" key="10">
    <source>
        <dbReference type="Pfam" id="PF03950"/>
    </source>
</evidence>
<comment type="similarity">
    <text evidence="1">Belongs to the class-I aminoacyl-tRNA synthetase family.</text>
</comment>
<evidence type="ECO:0000256" key="8">
    <source>
        <dbReference type="ARBA" id="ARBA00048270"/>
    </source>
</evidence>
<dbReference type="EMBL" id="CABVLZ010000007">
    <property type="protein sequence ID" value="VVU95611.1"/>
    <property type="molecule type" value="Genomic_DNA"/>
</dbReference>
<dbReference type="InterPro" id="IPR000924">
    <property type="entry name" value="Glu/Gln-tRNA-synth"/>
</dbReference>
<dbReference type="InterPro" id="IPR011035">
    <property type="entry name" value="Ribosomal_bL25/Gln-tRNA_synth"/>
</dbReference>
<evidence type="ECO:0000256" key="4">
    <source>
        <dbReference type="ARBA" id="ARBA00022741"/>
    </source>
</evidence>
<evidence type="ECO:0000256" key="3">
    <source>
        <dbReference type="ARBA" id="ARBA00022598"/>
    </source>
</evidence>
<evidence type="ECO:0000256" key="5">
    <source>
        <dbReference type="ARBA" id="ARBA00022840"/>
    </source>
</evidence>
<dbReference type="SUPFAM" id="SSF50715">
    <property type="entry name" value="Ribosomal protein L25-like"/>
    <property type="match status" value="1"/>
</dbReference>
<keyword evidence="3" id="KW-0436">Ligase</keyword>
<dbReference type="InterPro" id="IPR020058">
    <property type="entry name" value="Glu/Gln-tRNA-synth_Ib_cat-dom"/>
</dbReference>
<protein>
    <recommendedName>
        <fullName evidence="2">glutamine--tRNA ligase</fullName>
        <ecNumber evidence="2">6.1.1.18</ecNumber>
    </recommendedName>
</protein>
<evidence type="ECO:0000313" key="11">
    <source>
        <dbReference type="EMBL" id="VVU95611.1"/>
    </source>
</evidence>
<name>A0A5E8CJZ1_9ZZZZ</name>
<sequence>MIVTRFPPEPNGYLHLGHLKSIYLNFNYPKDNGGGICLLRFDDTNPETEKQIFVDKIKETINWLGYEPHKISYTSDYFHKLYNYSLKLINTGLAYVDELTTEEMAILRKENKKSPYRDRTISENLKLFDEMKNGNFKENTKCLRLKIDDNTTSCMNDPIAYRIKYTPHYKTKDEWCIYPSYDFSHCIVDSLENITHSFCTMEFFVRRKLYYWILEKLELKAPEVTEFNRLETDFGILSKRKIKSLIEDKIVVDWEDPLLITLNGLKNKGYSPDILKEFCKKLHYTTNSGGYIEKSLLDHITRSSLSDSAERCFGVLNPLKIIIENISSDEEIALDRPLYPQDPSSELSKIFLKKNIYIEKDDFKLEANKKFFRLTSKQSVRLKYGGIITYVSHEIDSNGNFKHITVNYTSEQKKVKGTIHWTSNDTPKKVYLFDYDDMKKHSYDSYVDDTNNEYLQFERLGYYKKINNNTYHHLCSLKEDKNKHSTKN</sequence>
<dbReference type="InterPro" id="IPR050132">
    <property type="entry name" value="Gln/Glu-tRNA_Ligase"/>
</dbReference>